<feature type="region of interest" description="Disordered" evidence="2">
    <location>
        <begin position="1"/>
        <end position="66"/>
    </location>
</feature>
<evidence type="ECO:0000313" key="4">
    <source>
        <dbReference type="Proteomes" id="UP000777438"/>
    </source>
</evidence>
<evidence type="ECO:0000256" key="1">
    <source>
        <dbReference type="SAM" id="Coils"/>
    </source>
</evidence>
<organism evidence="3 4">
    <name type="scientific">Thelonectria olida</name>
    <dbReference type="NCBI Taxonomy" id="1576542"/>
    <lineage>
        <taxon>Eukaryota</taxon>
        <taxon>Fungi</taxon>
        <taxon>Dikarya</taxon>
        <taxon>Ascomycota</taxon>
        <taxon>Pezizomycotina</taxon>
        <taxon>Sordariomycetes</taxon>
        <taxon>Hypocreomycetidae</taxon>
        <taxon>Hypocreales</taxon>
        <taxon>Nectriaceae</taxon>
        <taxon>Thelonectria</taxon>
    </lineage>
</organism>
<feature type="region of interest" description="Disordered" evidence="2">
    <location>
        <begin position="530"/>
        <end position="553"/>
    </location>
</feature>
<feature type="coiled-coil region" evidence="1">
    <location>
        <begin position="659"/>
        <end position="686"/>
    </location>
</feature>
<dbReference type="EMBL" id="JAGPYM010000002">
    <property type="protein sequence ID" value="KAH6898714.1"/>
    <property type="molecule type" value="Genomic_DNA"/>
</dbReference>
<gene>
    <name evidence="3" type="ORF">B0T10DRAFT_454032</name>
</gene>
<feature type="compositionally biased region" description="Polar residues" evidence="2">
    <location>
        <begin position="275"/>
        <end position="297"/>
    </location>
</feature>
<name>A0A9P9AWI2_9HYPO</name>
<evidence type="ECO:0000313" key="3">
    <source>
        <dbReference type="EMBL" id="KAH6898714.1"/>
    </source>
</evidence>
<keyword evidence="4" id="KW-1185">Reference proteome</keyword>
<comment type="caution">
    <text evidence="3">The sequence shown here is derived from an EMBL/GenBank/DDBJ whole genome shotgun (WGS) entry which is preliminary data.</text>
</comment>
<feature type="compositionally biased region" description="Polar residues" evidence="2">
    <location>
        <begin position="213"/>
        <end position="222"/>
    </location>
</feature>
<dbReference type="PANTHER" id="PTHR42023">
    <property type="entry name" value="BHLH DOMAIN-CONTAINING PROTEIN"/>
    <property type="match status" value="1"/>
</dbReference>
<sequence length="720" mass="79924">MPAKWDNQKMAKGGAVAAATGQPASKLVPPPTLKQRAFRSQPATLQRQQTRYHHRNDSSNQTFDDIDERSYWQHDFDTRLNGLGIQSSPSRYEIRRGKAVPLPSSSQQRQLSPPPDSDEQVAPPVHHPPARNPLRLNPHHWRPTSSVYVQEDEEEHRDSHSAPSKSKKPAKDMYHRPTGLNISPPSSPELGAAHYGAYPDDVSPIDDDADVSQQELLHSSQMTPPPHHEAQSHIPTMRRERRPEHNRAASNLRESRSHDRLRDPQGEAYHPWETGPSQTDASLTSRQGFGLTTTVTGPQVHRSGNPGPSLGQRMRQLARGKTEPIESRPPWKGASGRAPMVDPVQDDLGVAPLAVQRKNSKRGLRAGRVSPETSNTTAATVRRLLPSRSNQKLKESSKTPSPEPASHEPAHAYPSPPYDDAPVWESQAPVPPPQTSQRVPLHPRHLPDPNKAIRRKPSPSTFVPTHIPQNSTSSSQYSAYTDQSVSTYVPHLSAASPLSLFGGSDEPWVKTEPWVQPPSRFSVTTCNTVIPDSPRPEEEQPPVPPMPEQLPSVMDRRRPVFGGERTKTPPVNDPIIISMKTSVAASPKPETTESSTDRPSSLVSTSKALPPVPPEKMTAGDRVAYLNARLDSLAHRRLNINKSIKQMTELMPTGSLMSSAEVLRKRETEKKKVEGLKEELAEIQREEYDLGLKLYRANKRLERESGYEGSTLWVRRATSA</sequence>
<keyword evidence="1" id="KW-0175">Coiled coil</keyword>
<dbReference type="Proteomes" id="UP000777438">
    <property type="component" value="Unassembled WGS sequence"/>
</dbReference>
<feature type="compositionally biased region" description="Low complexity" evidence="2">
    <location>
        <begin position="101"/>
        <end position="111"/>
    </location>
</feature>
<dbReference type="OrthoDB" id="4507572at2759"/>
<dbReference type="AlphaFoldDB" id="A0A9P9AWI2"/>
<feature type="compositionally biased region" description="Polar residues" evidence="2">
    <location>
        <begin position="458"/>
        <end position="478"/>
    </location>
</feature>
<accession>A0A9P9AWI2</accession>
<feature type="compositionally biased region" description="Polar residues" evidence="2">
    <location>
        <begin position="592"/>
        <end position="607"/>
    </location>
</feature>
<reference evidence="3 4" key="1">
    <citation type="journal article" date="2021" name="Nat. Commun.">
        <title>Genetic determinants of endophytism in the Arabidopsis root mycobiome.</title>
        <authorList>
            <person name="Mesny F."/>
            <person name="Miyauchi S."/>
            <person name="Thiergart T."/>
            <person name="Pickel B."/>
            <person name="Atanasova L."/>
            <person name="Karlsson M."/>
            <person name="Huettel B."/>
            <person name="Barry K.W."/>
            <person name="Haridas S."/>
            <person name="Chen C."/>
            <person name="Bauer D."/>
            <person name="Andreopoulos W."/>
            <person name="Pangilinan J."/>
            <person name="LaButti K."/>
            <person name="Riley R."/>
            <person name="Lipzen A."/>
            <person name="Clum A."/>
            <person name="Drula E."/>
            <person name="Henrissat B."/>
            <person name="Kohler A."/>
            <person name="Grigoriev I.V."/>
            <person name="Martin F.M."/>
            <person name="Hacquard S."/>
        </authorList>
    </citation>
    <scope>NUCLEOTIDE SEQUENCE [LARGE SCALE GENOMIC DNA]</scope>
    <source>
        <strain evidence="3 4">MPI-CAGE-CH-0241</strain>
    </source>
</reference>
<feature type="region of interest" description="Disordered" evidence="2">
    <location>
        <begin position="80"/>
        <end position="478"/>
    </location>
</feature>
<proteinExistence type="predicted"/>
<protein>
    <submittedName>
        <fullName evidence="3">Uncharacterized protein</fullName>
    </submittedName>
</protein>
<feature type="compositionally biased region" description="Basic and acidic residues" evidence="2">
    <location>
        <begin position="226"/>
        <end position="265"/>
    </location>
</feature>
<feature type="region of interest" description="Disordered" evidence="2">
    <location>
        <begin position="580"/>
        <end position="616"/>
    </location>
</feature>
<evidence type="ECO:0000256" key="2">
    <source>
        <dbReference type="SAM" id="MobiDB-lite"/>
    </source>
</evidence>
<dbReference type="PANTHER" id="PTHR42023:SF1">
    <property type="entry name" value="BHLH DOMAIN-CONTAINING PROTEIN"/>
    <property type="match status" value="1"/>
</dbReference>